<evidence type="ECO:0000256" key="6">
    <source>
        <dbReference type="ARBA" id="ARBA00022723"/>
    </source>
</evidence>
<keyword evidence="7" id="KW-0227">DNA damage</keyword>
<evidence type="ECO:0000256" key="2">
    <source>
        <dbReference type="ARBA" id="ARBA00006521"/>
    </source>
</evidence>
<name>A0A1B4V1G4_9GAMM</name>
<keyword evidence="5" id="KW-0004">4Fe-4S</keyword>
<sequence>MVSSANLVLFSAMNAREQQRRRYLDALGVVRWERRVTPPVEEPAAAYATPSPACGEPAKAYAPPAGGSWEELEQAVAGCVKCGLEKTRTQTVFGVGNRTARWLFVGEAPGADEDRQGEPFVGRAGQLLNAMLFAIGLRREDVYIANVLKCRPPNNRDPQPHEVSHCEPYLIRQIELIRPRLIVALGRHAAHSLLRTEAPLARLRGQRLSYHETPLVVTYHPAYLLRNPADKRRAWDDLCLARTVAEGA</sequence>
<dbReference type="InterPro" id="IPR005122">
    <property type="entry name" value="Uracil-DNA_glycosylase-like"/>
</dbReference>
<dbReference type="Pfam" id="PF03167">
    <property type="entry name" value="UDG"/>
    <property type="match status" value="1"/>
</dbReference>
<evidence type="ECO:0000256" key="4">
    <source>
        <dbReference type="ARBA" id="ARBA00019403"/>
    </source>
</evidence>
<comment type="catalytic activity">
    <reaction evidence="1">
        <text>Hydrolyzes single-stranded DNA or mismatched double-stranded DNA and polynucleotides, releasing free uracil.</text>
        <dbReference type="EC" id="3.2.2.27"/>
    </reaction>
</comment>
<protein>
    <recommendedName>
        <fullName evidence="4">Type-4 uracil-DNA glycosylase</fullName>
        <ecNumber evidence="3">3.2.2.27</ecNumber>
    </recommendedName>
</protein>
<comment type="similarity">
    <text evidence="2">Belongs to the uracil-DNA glycosylase (UDG) superfamily. Type 4 (UDGa) family.</text>
</comment>
<keyword evidence="9" id="KW-0408">Iron</keyword>
<dbReference type="InterPro" id="IPR051536">
    <property type="entry name" value="UDG_Type-4/5"/>
</dbReference>
<dbReference type="Gene3D" id="3.40.470.10">
    <property type="entry name" value="Uracil-DNA glycosylase-like domain"/>
    <property type="match status" value="1"/>
</dbReference>
<dbReference type="NCBIfam" id="TIGR00758">
    <property type="entry name" value="UDG_fam4"/>
    <property type="match status" value="1"/>
</dbReference>
<dbReference type="SMART" id="SM00987">
    <property type="entry name" value="UreE_C"/>
    <property type="match status" value="1"/>
</dbReference>
<dbReference type="InterPro" id="IPR005273">
    <property type="entry name" value="Ura-DNA_glyco_family4"/>
</dbReference>
<reference evidence="13 14" key="1">
    <citation type="submission" date="2015-08" db="EMBL/GenBank/DDBJ databases">
        <title>Complete genome sequence of Sulfurifustis variabilis.</title>
        <authorList>
            <person name="Miura A."/>
            <person name="Kojima H."/>
            <person name="Fukui M."/>
        </authorList>
    </citation>
    <scope>NUCLEOTIDE SEQUENCE [LARGE SCALE GENOMIC DNA]</scope>
    <source>
        <strain evidence="14">skN76</strain>
    </source>
</reference>
<dbReference type="SMART" id="SM00986">
    <property type="entry name" value="UDG"/>
    <property type="match status" value="1"/>
</dbReference>
<dbReference type="SUPFAM" id="SSF52141">
    <property type="entry name" value="Uracil-DNA glycosylase-like"/>
    <property type="match status" value="1"/>
</dbReference>
<evidence type="ECO:0000256" key="7">
    <source>
        <dbReference type="ARBA" id="ARBA00022763"/>
    </source>
</evidence>
<dbReference type="CDD" id="cd10030">
    <property type="entry name" value="UDG-F4_TTUDGA_SPO1dp_like"/>
    <property type="match status" value="1"/>
</dbReference>
<evidence type="ECO:0000256" key="9">
    <source>
        <dbReference type="ARBA" id="ARBA00023004"/>
    </source>
</evidence>
<keyword evidence="11" id="KW-0234">DNA repair</keyword>
<dbReference type="EMBL" id="AP014936">
    <property type="protein sequence ID" value="BAU47319.1"/>
    <property type="molecule type" value="Genomic_DNA"/>
</dbReference>
<keyword evidence="14" id="KW-1185">Reference proteome</keyword>
<evidence type="ECO:0000313" key="13">
    <source>
        <dbReference type="EMBL" id="BAU47319.1"/>
    </source>
</evidence>
<evidence type="ECO:0000256" key="8">
    <source>
        <dbReference type="ARBA" id="ARBA00022801"/>
    </source>
</evidence>
<evidence type="ECO:0000256" key="10">
    <source>
        <dbReference type="ARBA" id="ARBA00023014"/>
    </source>
</evidence>
<dbReference type="PANTHER" id="PTHR33693">
    <property type="entry name" value="TYPE-5 URACIL-DNA GLYCOSYLASE"/>
    <property type="match status" value="1"/>
</dbReference>
<dbReference type="KEGG" id="sva:SVA_0740"/>
<keyword evidence="10" id="KW-0411">Iron-sulfur</keyword>
<proteinExistence type="inferred from homology"/>
<feature type="domain" description="Uracil-DNA glycosylase-like" evidence="12">
    <location>
        <begin position="93"/>
        <end position="239"/>
    </location>
</feature>
<dbReference type="PANTHER" id="PTHR33693:SF1">
    <property type="entry name" value="TYPE-4 URACIL-DNA GLYCOSYLASE"/>
    <property type="match status" value="1"/>
</dbReference>
<dbReference type="GO" id="GO:0046872">
    <property type="term" value="F:metal ion binding"/>
    <property type="evidence" value="ECO:0007669"/>
    <property type="project" value="UniProtKB-KW"/>
</dbReference>
<dbReference type="Proteomes" id="UP000218899">
    <property type="component" value="Chromosome"/>
</dbReference>
<evidence type="ECO:0000256" key="3">
    <source>
        <dbReference type="ARBA" id="ARBA00012030"/>
    </source>
</evidence>
<evidence type="ECO:0000259" key="12">
    <source>
        <dbReference type="SMART" id="SM00986"/>
    </source>
</evidence>
<keyword evidence="6" id="KW-0479">Metal-binding</keyword>
<gene>
    <name evidence="13" type="ORF">SVA_0740</name>
</gene>
<evidence type="ECO:0000256" key="11">
    <source>
        <dbReference type="ARBA" id="ARBA00023204"/>
    </source>
</evidence>
<dbReference type="GO" id="GO:0006281">
    <property type="term" value="P:DNA repair"/>
    <property type="evidence" value="ECO:0007669"/>
    <property type="project" value="UniProtKB-KW"/>
</dbReference>
<keyword evidence="8" id="KW-0378">Hydrolase</keyword>
<dbReference type="EC" id="3.2.2.27" evidence="3"/>
<dbReference type="InterPro" id="IPR036895">
    <property type="entry name" value="Uracil-DNA_glycosylase-like_sf"/>
</dbReference>
<dbReference type="GO" id="GO:0004844">
    <property type="term" value="F:uracil DNA N-glycosylase activity"/>
    <property type="evidence" value="ECO:0007669"/>
    <property type="project" value="UniProtKB-EC"/>
</dbReference>
<dbReference type="GO" id="GO:0051539">
    <property type="term" value="F:4 iron, 4 sulfur cluster binding"/>
    <property type="evidence" value="ECO:0007669"/>
    <property type="project" value="UniProtKB-KW"/>
</dbReference>
<accession>A0A1B4V1G4</accession>
<evidence type="ECO:0000256" key="5">
    <source>
        <dbReference type="ARBA" id="ARBA00022485"/>
    </source>
</evidence>
<organism evidence="13 14">
    <name type="scientific">Sulfurifustis variabilis</name>
    <dbReference type="NCBI Taxonomy" id="1675686"/>
    <lineage>
        <taxon>Bacteria</taxon>
        <taxon>Pseudomonadati</taxon>
        <taxon>Pseudomonadota</taxon>
        <taxon>Gammaproteobacteria</taxon>
        <taxon>Acidiferrobacterales</taxon>
        <taxon>Acidiferrobacteraceae</taxon>
        <taxon>Sulfurifustis</taxon>
    </lineage>
</organism>
<dbReference type="AlphaFoldDB" id="A0A1B4V1G4"/>
<evidence type="ECO:0000256" key="1">
    <source>
        <dbReference type="ARBA" id="ARBA00001400"/>
    </source>
</evidence>
<evidence type="ECO:0000313" key="14">
    <source>
        <dbReference type="Proteomes" id="UP000218899"/>
    </source>
</evidence>